<feature type="domain" description="AMP-binding enzyme C-terminal" evidence="5">
    <location>
        <begin position="436"/>
        <end position="521"/>
    </location>
</feature>
<dbReference type="SUPFAM" id="SSF56801">
    <property type="entry name" value="Acetyl-CoA synthetase-like"/>
    <property type="match status" value="1"/>
</dbReference>
<evidence type="ECO:0000259" key="4">
    <source>
        <dbReference type="Pfam" id="PF00501"/>
    </source>
</evidence>
<keyword evidence="7" id="KW-1185">Reference proteome</keyword>
<reference evidence="6 7" key="1">
    <citation type="submission" date="2018-07" db="EMBL/GenBank/DDBJ databases">
        <title>Genomic Encyclopedia of Type Strains, Phase III (KMG-III): the genomes of soil and plant-associated and newly described type strains.</title>
        <authorList>
            <person name="Whitman W."/>
        </authorList>
    </citation>
    <scope>NUCLEOTIDE SEQUENCE [LARGE SCALE GENOMIC DNA]</scope>
    <source>
        <strain evidence="6 7">CECT 7287</strain>
    </source>
</reference>
<dbReference type="PROSITE" id="PS00455">
    <property type="entry name" value="AMP_BINDING"/>
    <property type="match status" value="1"/>
</dbReference>
<dbReference type="Pfam" id="PF13193">
    <property type="entry name" value="AMP-binding_C"/>
    <property type="match status" value="1"/>
</dbReference>
<proteinExistence type="inferred from homology"/>
<dbReference type="EMBL" id="QRDZ01000027">
    <property type="protein sequence ID" value="RED62911.1"/>
    <property type="molecule type" value="Genomic_DNA"/>
</dbReference>
<dbReference type="PANTHER" id="PTHR43201:SF5">
    <property type="entry name" value="MEDIUM-CHAIN ACYL-COA LIGASE ACSF2, MITOCHONDRIAL"/>
    <property type="match status" value="1"/>
</dbReference>
<sequence length="548" mass="61095">MKLYRLFFVLYRIGLLAPRPLFRLYRSIFRHGINLMALLGFAASRYGDKTALVDADEDEALTYRELYDQAVLLSDIFRDRYSLTEGRKVGLLCQNHAELVKTIFAISSTGADLYLLNAEMGESRWQALALSHTFDLLVYDEKYDFLLRSASYSGAAIPIAHDAAVSVKSLMSNVAPADSRHDRREGRSSAGKLVLLTGGTTGAPKEAAHKPSLLDYLNPFYEFLSRLRIAERETAYIATPIYHGYGIGVLLLLCALGKKAVVRRGFDAERACKLVREYGAEVATVVPLMLRKMLEADADGDLRSLACVASGGAELNPKLVEETRERLGDVLFNLYGTSEAGLNLIASPQDLAQSSHTVGRLVRGSRLRIVDERGMEARTGQVGRFCIRNDWSAKNGAPRWIETGDYGLRDERGLHYLRGRTDSMIVSAGENVYPLEVEQVLLTHPDVADAVVIGVPDERFGERLAAYIELAPVRQTESAGRKQAAPTEEELRDWLRRRLARFQMPGEIVFVERLPYTSLGKPDRRRLAGEFGNRNARDNENGAFRGVE</sequence>
<dbReference type="Gene3D" id="3.30.300.30">
    <property type="match status" value="1"/>
</dbReference>
<dbReference type="InterPro" id="IPR025110">
    <property type="entry name" value="AMP-bd_C"/>
</dbReference>
<evidence type="ECO:0000259" key="5">
    <source>
        <dbReference type="Pfam" id="PF13193"/>
    </source>
</evidence>
<dbReference type="AlphaFoldDB" id="A0A3D9IMH5"/>
<comment type="caution">
    <text evidence="6">The sequence shown here is derived from an EMBL/GenBank/DDBJ whole genome shotgun (WGS) entry which is preliminary data.</text>
</comment>
<dbReference type="Proteomes" id="UP000256977">
    <property type="component" value="Unassembled WGS sequence"/>
</dbReference>
<dbReference type="InterPro" id="IPR042099">
    <property type="entry name" value="ANL_N_sf"/>
</dbReference>
<feature type="domain" description="AMP-dependent synthetase/ligase" evidence="4">
    <location>
        <begin position="42"/>
        <end position="393"/>
    </location>
</feature>
<accession>A0A3D9IMH5</accession>
<feature type="region of interest" description="Disordered" evidence="3">
    <location>
        <begin position="525"/>
        <end position="548"/>
    </location>
</feature>
<dbReference type="Pfam" id="PF00501">
    <property type="entry name" value="AMP-binding"/>
    <property type="match status" value="1"/>
</dbReference>
<dbReference type="RefSeq" id="WP_220377178.1">
    <property type="nucleotide sequence ID" value="NZ_QRDZ01000027.1"/>
</dbReference>
<dbReference type="InterPro" id="IPR020845">
    <property type="entry name" value="AMP-binding_CS"/>
</dbReference>
<evidence type="ECO:0000256" key="3">
    <source>
        <dbReference type="SAM" id="MobiDB-lite"/>
    </source>
</evidence>
<evidence type="ECO:0000313" key="7">
    <source>
        <dbReference type="Proteomes" id="UP000256977"/>
    </source>
</evidence>
<gene>
    <name evidence="6" type="ORF">DFP98_12713</name>
</gene>
<name>A0A3D9IMH5_9BACL</name>
<dbReference type="CDD" id="cd04433">
    <property type="entry name" value="AFD_class_I"/>
    <property type="match status" value="1"/>
</dbReference>
<dbReference type="Gene3D" id="3.40.50.12780">
    <property type="entry name" value="N-terminal domain of ligase-like"/>
    <property type="match status" value="1"/>
</dbReference>
<evidence type="ECO:0000256" key="1">
    <source>
        <dbReference type="ARBA" id="ARBA00006432"/>
    </source>
</evidence>
<protein>
    <submittedName>
        <fullName evidence="6">Acyl-CoA synthetase (AMP-forming)/AMP-acid ligase II</fullName>
    </submittedName>
</protein>
<evidence type="ECO:0000256" key="2">
    <source>
        <dbReference type="ARBA" id="ARBA00022598"/>
    </source>
</evidence>
<organism evidence="6 7">
    <name type="scientific">Cohnella phaseoli</name>
    <dbReference type="NCBI Taxonomy" id="456490"/>
    <lineage>
        <taxon>Bacteria</taxon>
        <taxon>Bacillati</taxon>
        <taxon>Bacillota</taxon>
        <taxon>Bacilli</taxon>
        <taxon>Bacillales</taxon>
        <taxon>Paenibacillaceae</taxon>
        <taxon>Cohnella</taxon>
    </lineage>
</organism>
<keyword evidence="2 6" id="KW-0436">Ligase</keyword>
<dbReference type="PANTHER" id="PTHR43201">
    <property type="entry name" value="ACYL-COA SYNTHETASE"/>
    <property type="match status" value="1"/>
</dbReference>
<dbReference type="GO" id="GO:0006631">
    <property type="term" value="P:fatty acid metabolic process"/>
    <property type="evidence" value="ECO:0007669"/>
    <property type="project" value="TreeGrafter"/>
</dbReference>
<evidence type="ECO:0000313" key="6">
    <source>
        <dbReference type="EMBL" id="RED62911.1"/>
    </source>
</evidence>
<dbReference type="GO" id="GO:0031956">
    <property type="term" value="F:medium-chain fatty acid-CoA ligase activity"/>
    <property type="evidence" value="ECO:0007669"/>
    <property type="project" value="TreeGrafter"/>
</dbReference>
<comment type="similarity">
    <text evidence="1">Belongs to the ATP-dependent AMP-binding enzyme family.</text>
</comment>
<dbReference type="InterPro" id="IPR045851">
    <property type="entry name" value="AMP-bd_C_sf"/>
</dbReference>
<dbReference type="InterPro" id="IPR000873">
    <property type="entry name" value="AMP-dep_synth/lig_dom"/>
</dbReference>